<reference evidence="3 4" key="1">
    <citation type="submission" date="2024-09" db="EMBL/GenBank/DDBJ databases">
        <authorList>
            <person name="Sun Q."/>
            <person name="Mori K."/>
        </authorList>
    </citation>
    <scope>NUCLEOTIDE SEQUENCE [LARGE SCALE GENOMIC DNA]</scope>
    <source>
        <strain evidence="3 4">CCM 8543</strain>
    </source>
</reference>
<keyword evidence="2" id="KW-0732">Signal</keyword>
<dbReference type="Proteomes" id="UP001589755">
    <property type="component" value="Unassembled WGS sequence"/>
</dbReference>
<gene>
    <name evidence="3" type="ORF">ACFFJ2_17360</name>
</gene>
<accession>A0ABV6DC34</accession>
<comment type="caution">
    <text evidence="3">The sequence shown here is derived from an EMBL/GenBank/DDBJ whole genome shotgun (WGS) entry which is preliminary data.</text>
</comment>
<dbReference type="EMBL" id="JBHLXD010000041">
    <property type="protein sequence ID" value="MFC0210169.1"/>
    <property type="molecule type" value="Genomic_DNA"/>
</dbReference>
<evidence type="ECO:0000256" key="2">
    <source>
        <dbReference type="SAM" id="SignalP"/>
    </source>
</evidence>
<evidence type="ECO:0000256" key="1">
    <source>
        <dbReference type="SAM" id="MobiDB-lite"/>
    </source>
</evidence>
<dbReference type="RefSeq" id="WP_261522598.1">
    <property type="nucleotide sequence ID" value="NZ_JAODNW010000032.1"/>
</dbReference>
<keyword evidence="4" id="KW-1185">Reference proteome</keyword>
<evidence type="ECO:0000313" key="3">
    <source>
        <dbReference type="EMBL" id="MFC0210169.1"/>
    </source>
</evidence>
<organism evidence="3 4">
    <name type="scientific">Chelativorans intermedius</name>
    <dbReference type="NCBI Taxonomy" id="515947"/>
    <lineage>
        <taxon>Bacteria</taxon>
        <taxon>Pseudomonadati</taxon>
        <taxon>Pseudomonadota</taxon>
        <taxon>Alphaproteobacteria</taxon>
        <taxon>Hyphomicrobiales</taxon>
        <taxon>Phyllobacteriaceae</taxon>
        <taxon>Chelativorans</taxon>
    </lineage>
</organism>
<feature type="region of interest" description="Disordered" evidence="1">
    <location>
        <begin position="26"/>
        <end position="52"/>
    </location>
</feature>
<feature type="signal peptide" evidence="2">
    <location>
        <begin position="1"/>
        <end position="25"/>
    </location>
</feature>
<evidence type="ECO:0000313" key="4">
    <source>
        <dbReference type="Proteomes" id="UP001589755"/>
    </source>
</evidence>
<protein>
    <submittedName>
        <fullName evidence="3">Uncharacterized protein</fullName>
    </submittedName>
</protein>
<name>A0ABV6DC34_9HYPH</name>
<feature type="chain" id="PRO_5046987895" evidence="2">
    <location>
        <begin position="26"/>
        <end position="91"/>
    </location>
</feature>
<sequence length="91" mass="9755">MNRISKTIAIAAGLAGVAAAPIAFAQDDAETRPPDQSPGMQEMMQGGGMGMMPMMGMMSQMNEMMSTCNKMMQAMMQDMPSEESEKPDNKG</sequence>
<proteinExistence type="predicted"/>